<comment type="caution">
    <text evidence="1">The sequence shown here is derived from an EMBL/GenBank/DDBJ whole genome shotgun (WGS) entry which is preliminary data.</text>
</comment>
<sequence length="94" mass="10362">MYTNPKTSGYVRFSIGGHLWFLQTIKASVYSLQAYSDSSFSCSCIDSMWFGISYTSSGMDVVLFDVTRGLSIIVGVELPIDLVCAPLIDADIWC</sequence>
<gene>
    <name evidence="1" type="ORF">F2Q69_00021611</name>
</gene>
<dbReference type="Proteomes" id="UP000712600">
    <property type="component" value="Unassembled WGS sequence"/>
</dbReference>
<accession>A0A8S9Q5G0</accession>
<dbReference type="AlphaFoldDB" id="A0A8S9Q5G0"/>
<evidence type="ECO:0000313" key="1">
    <source>
        <dbReference type="EMBL" id="KAF3537879.1"/>
    </source>
</evidence>
<organism evidence="1 2">
    <name type="scientific">Brassica cretica</name>
    <name type="common">Mustard</name>
    <dbReference type="NCBI Taxonomy" id="69181"/>
    <lineage>
        <taxon>Eukaryota</taxon>
        <taxon>Viridiplantae</taxon>
        <taxon>Streptophyta</taxon>
        <taxon>Embryophyta</taxon>
        <taxon>Tracheophyta</taxon>
        <taxon>Spermatophyta</taxon>
        <taxon>Magnoliopsida</taxon>
        <taxon>eudicotyledons</taxon>
        <taxon>Gunneridae</taxon>
        <taxon>Pentapetalae</taxon>
        <taxon>rosids</taxon>
        <taxon>malvids</taxon>
        <taxon>Brassicales</taxon>
        <taxon>Brassicaceae</taxon>
        <taxon>Brassiceae</taxon>
        <taxon>Brassica</taxon>
    </lineage>
</organism>
<protein>
    <submittedName>
        <fullName evidence="1">Uncharacterized protein</fullName>
    </submittedName>
</protein>
<name>A0A8S9Q5G0_BRACR</name>
<proteinExistence type="predicted"/>
<evidence type="ECO:0000313" key="2">
    <source>
        <dbReference type="Proteomes" id="UP000712600"/>
    </source>
</evidence>
<dbReference type="EMBL" id="QGKX02001290">
    <property type="protein sequence ID" value="KAF3537879.1"/>
    <property type="molecule type" value="Genomic_DNA"/>
</dbReference>
<reference evidence="1" key="1">
    <citation type="submission" date="2019-12" db="EMBL/GenBank/DDBJ databases">
        <title>Genome sequencing and annotation of Brassica cretica.</title>
        <authorList>
            <person name="Studholme D.J."/>
            <person name="Sarris P."/>
        </authorList>
    </citation>
    <scope>NUCLEOTIDE SEQUENCE</scope>
    <source>
        <strain evidence="1">PFS-109/04</strain>
        <tissue evidence="1">Leaf</tissue>
    </source>
</reference>